<keyword evidence="2" id="KW-1185">Reference proteome</keyword>
<gene>
    <name evidence="1" type="ORF">Salat_2107800</name>
</gene>
<proteinExistence type="predicted"/>
<sequence length="186" mass="19339">MALRYAKTHLLEGRIGVICVAAYSGSSVQGHRLASAISIGGWWCSPGVFPKSSEPPSIDDGPSLSPCTHTSGPSLLHDNLSLHHGGPYPASVGLSLEIVGPSIQKGTPHYTENHLPHASTDCDSGLPASSSVSTHSDVVLVNVPLAEDHGFVSSIGVVTEFSAGRDSPPDAKAGLRMKKVGCVRRK</sequence>
<protein>
    <submittedName>
        <fullName evidence="1">Uncharacterized protein</fullName>
    </submittedName>
</protein>
<reference evidence="1" key="2">
    <citation type="journal article" date="2024" name="Plant">
        <title>Genomic evolution and insights into agronomic trait innovations of Sesamum species.</title>
        <authorList>
            <person name="Miao H."/>
            <person name="Wang L."/>
            <person name="Qu L."/>
            <person name="Liu H."/>
            <person name="Sun Y."/>
            <person name="Le M."/>
            <person name="Wang Q."/>
            <person name="Wei S."/>
            <person name="Zheng Y."/>
            <person name="Lin W."/>
            <person name="Duan Y."/>
            <person name="Cao H."/>
            <person name="Xiong S."/>
            <person name="Wang X."/>
            <person name="Wei L."/>
            <person name="Li C."/>
            <person name="Ma Q."/>
            <person name="Ju M."/>
            <person name="Zhao R."/>
            <person name="Li G."/>
            <person name="Mu C."/>
            <person name="Tian Q."/>
            <person name="Mei H."/>
            <person name="Zhang T."/>
            <person name="Gao T."/>
            <person name="Zhang H."/>
        </authorList>
    </citation>
    <scope>NUCLEOTIDE SEQUENCE</scope>
    <source>
        <strain evidence="1">3651</strain>
    </source>
</reference>
<dbReference type="AlphaFoldDB" id="A0AAE1Y1K8"/>
<accession>A0AAE1Y1K8</accession>
<organism evidence="1 2">
    <name type="scientific">Sesamum alatum</name>
    <dbReference type="NCBI Taxonomy" id="300844"/>
    <lineage>
        <taxon>Eukaryota</taxon>
        <taxon>Viridiplantae</taxon>
        <taxon>Streptophyta</taxon>
        <taxon>Embryophyta</taxon>
        <taxon>Tracheophyta</taxon>
        <taxon>Spermatophyta</taxon>
        <taxon>Magnoliopsida</taxon>
        <taxon>eudicotyledons</taxon>
        <taxon>Gunneridae</taxon>
        <taxon>Pentapetalae</taxon>
        <taxon>asterids</taxon>
        <taxon>lamiids</taxon>
        <taxon>Lamiales</taxon>
        <taxon>Pedaliaceae</taxon>
        <taxon>Sesamum</taxon>
    </lineage>
</organism>
<comment type="caution">
    <text evidence="1">The sequence shown here is derived from an EMBL/GenBank/DDBJ whole genome shotgun (WGS) entry which is preliminary data.</text>
</comment>
<dbReference type="Proteomes" id="UP001293254">
    <property type="component" value="Unassembled WGS sequence"/>
</dbReference>
<dbReference type="EMBL" id="JACGWO010000008">
    <property type="protein sequence ID" value="KAK4421572.1"/>
    <property type="molecule type" value="Genomic_DNA"/>
</dbReference>
<reference evidence="1" key="1">
    <citation type="submission" date="2020-06" db="EMBL/GenBank/DDBJ databases">
        <authorList>
            <person name="Li T."/>
            <person name="Hu X."/>
            <person name="Zhang T."/>
            <person name="Song X."/>
            <person name="Zhang H."/>
            <person name="Dai N."/>
            <person name="Sheng W."/>
            <person name="Hou X."/>
            <person name="Wei L."/>
        </authorList>
    </citation>
    <scope>NUCLEOTIDE SEQUENCE</scope>
    <source>
        <strain evidence="1">3651</strain>
        <tissue evidence="1">Leaf</tissue>
    </source>
</reference>
<evidence type="ECO:0000313" key="2">
    <source>
        <dbReference type="Proteomes" id="UP001293254"/>
    </source>
</evidence>
<evidence type="ECO:0000313" key="1">
    <source>
        <dbReference type="EMBL" id="KAK4421572.1"/>
    </source>
</evidence>
<name>A0AAE1Y1K8_9LAMI</name>